<dbReference type="Proteomes" id="UP000016801">
    <property type="component" value="Unassembled WGS sequence"/>
</dbReference>
<feature type="domain" description="2EXR" evidence="2">
    <location>
        <begin position="48"/>
        <end position="151"/>
    </location>
</feature>
<organism evidence="3 4">
    <name type="scientific">Claviceps purpurea (strain 20.1)</name>
    <name type="common">Ergot fungus</name>
    <name type="synonym">Sphacelia segetum</name>
    <dbReference type="NCBI Taxonomy" id="1111077"/>
    <lineage>
        <taxon>Eukaryota</taxon>
        <taxon>Fungi</taxon>
        <taxon>Dikarya</taxon>
        <taxon>Ascomycota</taxon>
        <taxon>Pezizomycotina</taxon>
        <taxon>Sordariomycetes</taxon>
        <taxon>Hypocreomycetidae</taxon>
        <taxon>Hypocreales</taxon>
        <taxon>Clavicipitaceae</taxon>
        <taxon>Claviceps</taxon>
    </lineage>
</organism>
<feature type="compositionally biased region" description="Basic and acidic residues" evidence="1">
    <location>
        <begin position="345"/>
        <end position="362"/>
    </location>
</feature>
<comment type="caution">
    <text evidence="3">The sequence shown here is derived from an EMBL/GenBank/DDBJ whole genome shotgun (WGS) entry which is preliminary data.</text>
</comment>
<dbReference type="EMBL" id="CAGA01000015">
    <property type="protein sequence ID" value="CCE29556.1"/>
    <property type="molecule type" value="Genomic_DNA"/>
</dbReference>
<evidence type="ECO:0000313" key="4">
    <source>
        <dbReference type="Proteomes" id="UP000016801"/>
    </source>
</evidence>
<keyword evidence="4" id="KW-1185">Reference proteome</keyword>
<feature type="compositionally biased region" description="Acidic residues" evidence="1">
    <location>
        <begin position="320"/>
        <end position="344"/>
    </location>
</feature>
<evidence type="ECO:0000313" key="3">
    <source>
        <dbReference type="EMBL" id="CCE29556.1"/>
    </source>
</evidence>
<dbReference type="Pfam" id="PF20150">
    <property type="entry name" value="2EXR"/>
    <property type="match status" value="1"/>
</dbReference>
<evidence type="ECO:0000259" key="2">
    <source>
        <dbReference type="Pfam" id="PF20150"/>
    </source>
</evidence>
<protein>
    <recommendedName>
        <fullName evidence="2">2EXR domain-containing protein</fullName>
    </recommendedName>
</protein>
<dbReference type="eggNOG" id="ENOG502SWCQ">
    <property type="taxonomic scope" value="Eukaryota"/>
</dbReference>
<dbReference type="VEuPathDB" id="FungiDB:CPUR_03403"/>
<feature type="compositionally biased region" description="Acidic residues" evidence="1">
    <location>
        <begin position="408"/>
        <end position="435"/>
    </location>
</feature>
<accession>M1W0J4</accession>
<gene>
    <name evidence="3" type="ORF">CPUR_03403</name>
</gene>
<feature type="compositionally biased region" description="Basic and acidic residues" evidence="1">
    <location>
        <begin position="380"/>
        <end position="403"/>
    </location>
</feature>
<dbReference type="AlphaFoldDB" id="M1W0J4"/>
<name>M1W0J4_CLAP2</name>
<evidence type="ECO:0000256" key="1">
    <source>
        <dbReference type="SAM" id="MobiDB-lite"/>
    </source>
</evidence>
<dbReference type="InterPro" id="IPR045518">
    <property type="entry name" value="2EXR"/>
</dbReference>
<feature type="region of interest" description="Disordered" evidence="1">
    <location>
        <begin position="282"/>
        <end position="435"/>
    </location>
</feature>
<sequence>MSTDDMGNTSYDAKINTGNHLCLIDLVAEKPGEESSTSRNGDTAPGAFPQFMRFPPELRYQIWHSYCPDLSAKARVLPFLEFPSLKVMDYNNTYSLPDKGALAEQTRNLRTVLSTHRESRSIAVRKYPDELLMETAFRASIIRFRKETDVIFVSELATEKDYSFLDFGSEIENLAVGVVDDYSEERYFQDDKLLQVVPGIKGLFPNLKRLFSRRPAPAKHKDMEEWCVTEHVHSYTIESHYKTTLFYWPDLDAHPDFVRSSVPKLCSLEEMEEAGVELWPLVEPDGPEFEDDSSSTGIYSYDDSTADDIDSHDDSNADVIDSDDDSNAGGIDSDDDSIADGTDSDDGRNADTTGSHDDRIADSIDSDDDSIADGTDSDDDRNVDSTGSHDDRIADSTGSHDDSIADSIDSDDDSIADGTDSDDGSDADSSDSDEY</sequence>
<dbReference type="OrthoDB" id="3501032at2759"/>
<proteinExistence type="predicted"/>
<dbReference type="HOGENOM" id="CLU_046152_1_0_1"/>
<feature type="compositionally biased region" description="Acidic residues" evidence="1">
    <location>
        <begin position="364"/>
        <end position="379"/>
    </location>
</feature>
<reference evidence="3 4" key="1">
    <citation type="journal article" date="2013" name="PLoS Genet.">
        <title>Plant-symbiotic fungi as chemical engineers: Multi-genome analysis of the Clavicipitaceae reveals dynamics of alkaloid loci.</title>
        <authorList>
            <person name="Schardl C.L."/>
            <person name="Young C.A."/>
            <person name="Hesse U."/>
            <person name="Amyotte S.G."/>
            <person name="Andreeva K."/>
            <person name="Calie P.J."/>
            <person name="Fleetwood D.J."/>
            <person name="Haws D.C."/>
            <person name="Moore N."/>
            <person name="Oeser B."/>
            <person name="Panaccione D.G."/>
            <person name="Schweri K.K."/>
            <person name="Voisey C.R."/>
            <person name="Farman M.L."/>
            <person name="Jaromczyk J.W."/>
            <person name="Roe B.A."/>
            <person name="O'Sullivan D.M."/>
            <person name="Scott B."/>
            <person name="Tudzynski P."/>
            <person name="An Z."/>
            <person name="Arnaoudova E.G."/>
            <person name="Bullock C.T."/>
            <person name="Charlton N.D."/>
            <person name="Chen L."/>
            <person name="Cox M."/>
            <person name="Dinkins R.D."/>
            <person name="Florea S."/>
            <person name="Glenn A.E."/>
            <person name="Gordon A."/>
            <person name="Gueldener U."/>
            <person name="Harris D.R."/>
            <person name="Hollin W."/>
            <person name="Jaromczyk J."/>
            <person name="Johnson R.D."/>
            <person name="Khan A.K."/>
            <person name="Leistner E."/>
            <person name="Leuchtmann A."/>
            <person name="Li C."/>
            <person name="Liu J."/>
            <person name="Liu J."/>
            <person name="Liu M."/>
            <person name="Mace W."/>
            <person name="Machado C."/>
            <person name="Nagabhyru P."/>
            <person name="Pan J."/>
            <person name="Schmid J."/>
            <person name="Sugawara K."/>
            <person name="Steiner U."/>
            <person name="Takach J.E."/>
            <person name="Tanaka E."/>
            <person name="Webb J.S."/>
            <person name="Wilson E.V."/>
            <person name="Wiseman J.L."/>
            <person name="Yoshida R."/>
            <person name="Zeng Z."/>
        </authorList>
    </citation>
    <scope>NUCLEOTIDE SEQUENCE [LARGE SCALE GENOMIC DNA]</scope>
    <source>
        <strain evidence="3 4">20.1</strain>
    </source>
</reference>